<keyword evidence="3 8" id="KW-0812">Transmembrane</keyword>
<comment type="function">
    <text evidence="8">May be involved in fusion of retrograde transport vesicles derived from an endocytic compartment with the Golgi complex.</text>
</comment>
<dbReference type="InterPro" id="IPR011691">
    <property type="entry name" value="Vesicle_transpt_SFT2"/>
</dbReference>
<evidence type="ECO:0000256" key="5">
    <source>
        <dbReference type="ARBA" id="ARBA00022989"/>
    </source>
</evidence>
<dbReference type="AlphaFoldDB" id="A0AB34J9R1"/>
<keyword evidence="2 8" id="KW-0813">Transport</keyword>
<feature type="transmembrane region" description="Helical" evidence="8">
    <location>
        <begin position="86"/>
        <end position="105"/>
    </location>
</feature>
<sequence>MLRFFGSQPDEDDSAAPMTTTQPPSLYDQARVAMGLQPTVREELINGMCPTLTFQQRLYGFAICFCVGCVISMTSVLSFANPVAFGIKYSVGNLIALLSTGFLMGPKTQLKRMSHPTRWMAALVYVLAIAATLVFCFVQPRRMFLVLLCIVVQCCAMFWYCLSYIPFGRKIVMSCCQEVAM</sequence>
<evidence type="ECO:0000256" key="1">
    <source>
        <dbReference type="ARBA" id="ARBA00004141"/>
    </source>
</evidence>
<evidence type="ECO:0000256" key="3">
    <source>
        <dbReference type="ARBA" id="ARBA00022692"/>
    </source>
</evidence>
<dbReference type="PANTHER" id="PTHR23137">
    <property type="entry name" value="VESICLE TRANSPORT PROTEIN-RELATED"/>
    <property type="match status" value="1"/>
</dbReference>
<evidence type="ECO:0000256" key="9">
    <source>
        <dbReference type="SAM" id="MobiDB-lite"/>
    </source>
</evidence>
<protein>
    <recommendedName>
        <fullName evidence="8">Vesicle transport protein</fullName>
    </recommendedName>
</protein>
<evidence type="ECO:0000256" key="2">
    <source>
        <dbReference type="ARBA" id="ARBA00022448"/>
    </source>
</evidence>
<feature type="region of interest" description="Disordered" evidence="9">
    <location>
        <begin position="1"/>
        <end position="23"/>
    </location>
</feature>
<feature type="transmembrane region" description="Helical" evidence="8">
    <location>
        <begin position="117"/>
        <end position="138"/>
    </location>
</feature>
<comment type="subcellular location">
    <subcellularLocation>
        <location evidence="1 8">Membrane</location>
        <topology evidence="1 8">Multi-pass membrane protein</topology>
    </subcellularLocation>
</comment>
<keyword evidence="4 8" id="KW-0653">Protein transport</keyword>
<keyword evidence="6 8" id="KW-0472">Membrane</keyword>
<feature type="transmembrane region" description="Helical" evidence="8">
    <location>
        <begin position="58"/>
        <end position="80"/>
    </location>
</feature>
<dbReference type="Proteomes" id="UP001515480">
    <property type="component" value="Unassembled WGS sequence"/>
</dbReference>
<dbReference type="Pfam" id="PF04178">
    <property type="entry name" value="Got1"/>
    <property type="match status" value="1"/>
</dbReference>
<comment type="similarity">
    <text evidence="7 8">Belongs to the SFT2 family.</text>
</comment>
<dbReference type="GO" id="GO:0012505">
    <property type="term" value="C:endomembrane system"/>
    <property type="evidence" value="ECO:0007669"/>
    <property type="project" value="UniProtKB-ARBA"/>
</dbReference>
<dbReference type="GO" id="GO:0016192">
    <property type="term" value="P:vesicle-mediated transport"/>
    <property type="evidence" value="ECO:0007669"/>
    <property type="project" value="InterPro"/>
</dbReference>
<evidence type="ECO:0000313" key="11">
    <source>
        <dbReference type="Proteomes" id="UP001515480"/>
    </source>
</evidence>
<reference evidence="10 11" key="1">
    <citation type="journal article" date="2024" name="Science">
        <title>Giant polyketide synthase enzymes in the biosynthesis of giant marine polyether toxins.</title>
        <authorList>
            <person name="Fallon T.R."/>
            <person name="Shende V.V."/>
            <person name="Wierzbicki I.H."/>
            <person name="Pendleton A.L."/>
            <person name="Watervoot N.F."/>
            <person name="Auber R.P."/>
            <person name="Gonzalez D.J."/>
            <person name="Wisecaver J.H."/>
            <person name="Moore B.S."/>
        </authorList>
    </citation>
    <scope>NUCLEOTIDE SEQUENCE [LARGE SCALE GENOMIC DNA]</scope>
    <source>
        <strain evidence="10 11">12B1</strain>
    </source>
</reference>
<evidence type="ECO:0000256" key="8">
    <source>
        <dbReference type="RuleBase" id="RU363111"/>
    </source>
</evidence>
<dbReference type="EMBL" id="JBGBPQ010000012">
    <property type="protein sequence ID" value="KAL1515117.1"/>
    <property type="molecule type" value="Genomic_DNA"/>
</dbReference>
<gene>
    <name evidence="10" type="ORF">AB1Y20_004180</name>
</gene>
<evidence type="ECO:0000256" key="6">
    <source>
        <dbReference type="ARBA" id="ARBA00023136"/>
    </source>
</evidence>
<keyword evidence="5 8" id="KW-1133">Transmembrane helix</keyword>
<evidence type="ECO:0000256" key="7">
    <source>
        <dbReference type="ARBA" id="ARBA00025800"/>
    </source>
</evidence>
<proteinExistence type="inferred from homology"/>
<dbReference type="PANTHER" id="PTHR23137:SF6">
    <property type="entry name" value="VESICLE TRANSPORT PROTEIN"/>
    <property type="match status" value="1"/>
</dbReference>
<dbReference type="GO" id="GO:0005737">
    <property type="term" value="C:cytoplasm"/>
    <property type="evidence" value="ECO:0007669"/>
    <property type="project" value="UniProtKB-ARBA"/>
</dbReference>
<accession>A0AB34J9R1</accession>
<organism evidence="10 11">
    <name type="scientific">Prymnesium parvum</name>
    <name type="common">Toxic golden alga</name>
    <dbReference type="NCBI Taxonomy" id="97485"/>
    <lineage>
        <taxon>Eukaryota</taxon>
        <taxon>Haptista</taxon>
        <taxon>Haptophyta</taxon>
        <taxon>Prymnesiophyceae</taxon>
        <taxon>Prymnesiales</taxon>
        <taxon>Prymnesiaceae</taxon>
        <taxon>Prymnesium</taxon>
    </lineage>
</organism>
<name>A0AB34J9R1_PRYPA</name>
<dbReference type="InterPro" id="IPR007305">
    <property type="entry name" value="Vesicle_transpt_Got1/SFT2"/>
</dbReference>
<evidence type="ECO:0000313" key="10">
    <source>
        <dbReference type="EMBL" id="KAL1515117.1"/>
    </source>
</evidence>
<evidence type="ECO:0000256" key="4">
    <source>
        <dbReference type="ARBA" id="ARBA00022927"/>
    </source>
</evidence>
<keyword evidence="11" id="KW-1185">Reference proteome</keyword>
<dbReference type="GO" id="GO:0016020">
    <property type="term" value="C:membrane"/>
    <property type="evidence" value="ECO:0007669"/>
    <property type="project" value="UniProtKB-SubCell"/>
</dbReference>
<feature type="transmembrane region" description="Helical" evidence="8">
    <location>
        <begin position="144"/>
        <end position="165"/>
    </location>
</feature>
<dbReference type="GO" id="GO:0015031">
    <property type="term" value="P:protein transport"/>
    <property type="evidence" value="ECO:0007669"/>
    <property type="project" value="UniProtKB-KW"/>
</dbReference>
<comment type="caution">
    <text evidence="10">The sequence shown here is derived from an EMBL/GenBank/DDBJ whole genome shotgun (WGS) entry which is preliminary data.</text>
</comment>